<keyword evidence="9" id="KW-1185">Reference proteome</keyword>
<reference evidence="8 9" key="1">
    <citation type="submission" date="2016-10" db="EMBL/GenBank/DDBJ databases">
        <authorList>
            <person name="de Groot N.N."/>
        </authorList>
    </citation>
    <scope>NUCLEOTIDE SEQUENCE [LARGE SCALE GENOMIC DNA]</scope>
    <source>
        <strain evidence="8 9">CGMCC 1.9156</strain>
    </source>
</reference>
<name>A0A1I2D7T7_9BACT</name>
<evidence type="ECO:0000256" key="2">
    <source>
        <dbReference type="ARBA" id="ARBA00006275"/>
    </source>
</evidence>
<dbReference type="RefSeq" id="WP_093918643.1">
    <property type="nucleotide sequence ID" value="NZ_FONW01000001.1"/>
</dbReference>
<feature type="domain" description="RagB/SusD" evidence="6">
    <location>
        <begin position="338"/>
        <end position="537"/>
    </location>
</feature>
<dbReference type="InterPro" id="IPR011990">
    <property type="entry name" value="TPR-like_helical_dom_sf"/>
</dbReference>
<proteinExistence type="inferred from homology"/>
<keyword evidence="3" id="KW-0732">Signal</keyword>
<evidence type="ECO:0000256" key="3">
    <source>
        <dbReference type="ARBA" id="ARBA00022729"/>
    </source>
</evidence>
<dbReference type="Gene3D" id="1.25.40.390">
    <property type="match status" value="1"/>
</dbReference>
<comment type="subcellular location">
    <subcellularLocation>
        <location evidence="1">Cell outer membrane</location>
    </subcellularLocation>
</comment>
<evidence type="ECO:0000313" key="8">
    <source>
        <dbReference type="EMBL" id="SFE76143.1"/>
    </source>
</evidence>
<evidence type="ECO:0000259" key="7">
    <source>
        <dbReference type="Pfam" id="PF14322"/>
    </source>
</evidence>
<dbReference type="Pfam" id="PF07980">
    <property type="entry name" value="SusD_RagB"/>
    <property type="match status" value="1"/>
</dbReference>
<protein>
    <submittedName>
        <fullName evidence="8">Starch-binding associating with outer membrane</fullName>
    </submittedName>
</protein>
<evidence type="ECO:0000256" key="1">
    <source>
        <dbReference type="ARBA" id="ARBA00004442"/>
    </source>
</evidence>
<accession>A0A1I2D7T7</accession>
<keyword evidence="5" id="KW-0998">Cell outer membrane</keyword>
<dbReference type="SUPFAM" id="SSF48452">
    <property type="entry name" value="TPR-like"/>
    <property type="match status" value="1"/>
</dbReference>
<dbReference type="InterPro" id="IPR012944">
    <property type="entry name" value="SusD_RagB_dom"/>
</dbReference>
<dbReference type="PROSITE" id="PS51257">
    <property type="entry name" value="PROKAR_LIPOPROTEIN"/>
    <property type="match status" value="1"/>
</dbReference>
<evidence type="ECO:0000259" key="6">
    <source>
        <dbReference type="Pfam" id="PF07980"/>
    </source>
</evidence>
<dbReference type="InterPro" id="IPR033985">
    <property type="entry name" value="SusD-like_N"/>
</dbReference>
<dbReference type="Proteomes" id="UP000198964">
    <property type="component" value="Unassembled WGS sequence"/>
</dbReference>
<dbReference type="AlphaFoldDB" id="A0A1I2D7T7"/>
<dbReference type="Pfam" id="PF14322">
    <property type="entry name" value="SusD-like_3"/>
    <property type="match status" value="1"/>
</dbReference>
<evidence type="ECO:0000256" key="5">
    <source>
        <dbReference type="ARBA" id="ARBA00023237"/>
    </source>
</evidence>
<comment type="similarity">
    <text evidence="2">Belongs to the SusD family.</text>
</comment>
<organism evidence="8 9">
    <name type="scientific">Sunxiuqinia elliptica</name>
    <dbReference type="NCBI Taxonomy" id="655355"/>
    <lineage>
        <taxon>Bacteria</taxon>
        <taxon>Pseudomonadati</taxon>
        <taxon>Bacteroidota</taxon>
        <taxon>Bacteroidia</taxon>
        <taxon>Marinilabiliales</taxon>
        <taxon>Prolixibacteraceae</taxon>
        <taxon>Sunxiuqinia</taxon>
    </lineage>
</organism>
<evidence type="ECO:0000256" key="4">
    <source>
        <dbReference type="ARBA" id="ARBA00023136"/>
    </source>
</evidence>
<dbReference type="EMBL" id="FONW01000001">
    <property type="protein sequence ID" value="SFE76143.1"/>
    <property type="molecule type" value="Genomic_DNA"/>
</dbReference>
<evidence type="ECO:0000313" key="9">
    <source>
        <dbReference type="Proteomes" id="UP000198964"/>
    </source>
</evidence>
<dbReference type="GO" id="GO:0009279">
    <property type="term" value="C:cell outer membrane"/>
    <property type="evidence" value="ECO:0007669"/>
    <property type="project" value="UniProtKB-SubCell"/>
</dbReference>
<gene>
    <name evidence="8" type="ORF">SAMN05216283_101950</name>
</gene>
<dbReference type="CDD" id="cd08977">
    <property type="entry name" value="SusD"/>
    <property type="match status" value="1"/>
</dbReference>
<sequence>MKSKLNLSIIIILLIVTGCSESFLDNPPKGSFSEDVFYKTEDAGIKSVIGCYTPMLNHWDYQVMWYDVGNIITDDSNKGGSDAGDGIRKTEVGIGKPLPTNAMLNSLWTHRFNAIGKCNTALENITMETPLIHKGGTYVSDAEKARYIAEIKFLRGFYYYDLATVFGGVPLITTTLTPEEKSTLTKASVEEIKAQILSDVQACIDESNMPSSASLPEEEFGRVTKDIANAFKARVHLFFGDYAEAKDAAWKVIETGTFELQPDYQELFNSYGNGFYSKESVFTILREYRPGYTGSSVIPQMNTGRNNLGGWGGDCPTQDLVDEYEVGDARLIHTVIQDQDEFMKNDGTIEVHNYTGYDNNTGYHSRKAYVPHQRRPDGGFWQVDWTFYLIRYSDVLLMYAEALLESGGDKQEVADYINMVRRRAFLTSSREDSWAHKRQIVIPEVTEAEFEANYAVKATDDLLAAIKHERRVELGMEGLRYYDLMRWDDFVSTMNAFSKLPYANGKGSKVDDQTWPYPIPQTEIDRTGGSITQNPGYN</sequence>
<keyword evidence="4" id="KW-0472">Membrane</keyword>
<dbReference type="STRING" id="655355.SAMN05216283_101950"/>
<feature type="domain" description="SusD-like N-terminal" evidence="7">
    <location>
        <begin position="101"/>
        <end position="237"/>
    </location>
</feature>